<dbReference type="CDD" id="cd10786">
    <property type="entry name" value="GH38N_AMII_like"/>
    <property type="match status" value="1"/>
</dbReference>
<dbReference type="SUPFAM" id="SSF74650">
    <property type="entry name" value="Galactose mutarotase-like"/>
    <property type="match status" value="2"/>
</dbReference>
<dbReference type="Pfam" id="PF10633">
    <property type="entry name" value="NPCBM_assoc"/>
    <property type="match status" value="1"/>
</dbReference>
<dbReference type="InterPro" id="IPR011682">
    <property type="entry name" value="Glyco_hydro_38_C"/>
</dbReference>
<protein>
    <submittedName>
        <fullName evidence="6">Alpha-mannosidase</fullName>
    </submittedName>
</protein>
<dbReference type="GO" id="GO:0046872">
    <property type="term" value="F:metal ion binding"/>
    <property type="evidence" value="ECO:0007669"/>
    <property type="project" value="UniProtKB-KW"/>
</dbReference>
<dbReference type="Pfam" id="PF07748">
    <property type="entry name" value="Glyco_hydro_38C"/>
    <property type="match status" value="1"/>
</dbReference>
<evidence type="ECO:0000256" key="3">
    <source>
        <dbReference type="ARBA" id="ARBA00022801"/>
    </source>
</evidence>
<feature type="domain" description="Glycoside hydrolase family 38 central" evidence="5">
    <location>
        <begin position="420"/>
        <end position="491"/>
    </location>
</feature>
<dbReference type="GO" id="GO:0009313">
    <property type="term" value="P:oligosaccharide catabolic process"/>
    <property type="evidence" value="ECO:0007669"/>
    <property type="project" value="TreeGrafter"/>
</dbReference>
<dbReference type="InterPro" id="IPR011330">
    <property type="entry name" value="Glyco_hydro/deAcase_b/a-brl"/>
</dbReference>
<dbReference type="InterPro" id="IPR028995">
    <property type="entry name" value="Glyco_hydro_57/38_cen_sf"/>
</dbReference>
<dbReference type="PANTHER" id="PTHR46017">
    <property type="entry name" value="ALPHA-MANNOSIDASE 2C1"/>
    <property type="match status" value="1"/>
</dbReference>
<dbReference type="InterPro" id="IPR027291">
    <property type="entry name" value="Glyco_hydro_38_N_sf"/>
</dbReference>
<dbReference type="STRING" id="2017.SAMN05444320_101521"/>
<dbReference type="InterPro" id="IPR000602">
    <property type="entry name" value="Glyco_hydro_38_N"/>
</dbReference>
<dbReference type="GO" id="GO:0030246">
    <property type="term" value="F:carbohydrate binding"/>
    <property type="evidence" value="ECO:0007669"/>
    <property type="project" value="InterPro"/>
</dbReference>
<dbReference type="SMART" id="SM00872">
    <property type="entry name" value="Alpha-mann_mid"/>
    <property type="match status" value="1"/>
</dbReference>
<keyword evidence="3" id="KW-0378">Hydrolase</keyword>
<evidence type="ECO:0000256" key="2">
    <source>
        <dbReference type="ARBA" id="ARBA00022723"/>
    </source>
</evidence>
<dbReference type="SUPFAM" id="SSF88688">
    <property type="entry name" value="Families 57/38 glycoside transferase middle domain"/>
    <property type="match status" value="1"/>
</dbReference>
<keyword evidence="4" id="KW-0326">Glycosidase</keyword>
<dbReference type="Pfam" id="PF01074">
    <property type="entry name" value="Glyco_hydro_38N"/>
    <property type="match status" value="1"/>
</dbReference>
<proteinExistence type="inferred from homology"/>
<sequence length="1463" mass="156767">MRLLAVEPTELFIGRETAPLQVVRVVADGAAGIDGAACPARVHVAGRGLDTPAPVSTRAAGRTTVEIGVATGDHRPGCRVPARVVAVSEGAEETLDFDLVVAEPGWTVHMVSHFHYDPVWWNTQGAYTADWDRLDFPGSGRSSFQMAGFDLVRAHLDLALREPEYRFVLAEVDYLKPYWDAHPEDRALLRRLLAEGRVEIMGGTYNEPNTNLTSPESTIRNFVHGMGFQRHVLGADPRTAWQLDVFGHDPAFPGMAADVGLSDSAWARGPFHQWGPMEVRDGVKGDPTRMQFRSEFEWLSPSGRGVLTHYMADHYSAGYWMDSSPSLEAAEEATYELFKGLRKVATTRNVLLPVGTDYSPPNKWVTRIHRDWNSRYTWPRFVCSLPRDFFAAVRAEMAERGVAAAPQTRDMNPIYTGKDVSYIDTKQAQRVAEDAVLQAERFAVFAALLTGARYPDAAFAKAWAQLVYGAHHDGITGSESDQVYLDLLTGWREARDLAVGARDAALRALSSTVDTSGPAGGPVVVWNPLTRDRTDLVTVRLPEPHGGARVLDEEGRALPCLVEHDGTTVSFLAGDIPALGWRVFRVTPSTVDSPGWAEIDGVEIANDHHRLTVDPARGGGVCSLVELATGRELVATGRLGNELVVYREYPAHPRFGEGPWHLLPRGPVTTAGSRPAASVRALRSPLGERVEVRGQVGPVRYTQRITLWHGVPRVECSTTVEEFTGSDELLRVRWPCPVPGGLPVSEVGDAVIGRGPGFPDVDAGTHPWTLDNPAHTWFGLGSTARVRVNGAARPLGVAEVVVPRRDEAAELARDLVCALARSGVTATTGEADGARYGNLDVDSNLPDFRIALGGPARNALTAEVIGRAGLAWHAELERQLDETGRAVLWVPAEHALPEVWVPGADLTDARALPTLVLAARDEADLPSVVAAVVADLDDHEITVEQRGPATGHGMEERTVALLNRGIPGFVVDAHGTLHASLLRSCTGWPSGVWIDPPRRATPDGSGFQLQHWTHVFEYALVSGEGDWRAVGVPEASAAYAQPLLAVPVPDPVANLGSGLSPAPDSVPGRAGDRPLLAASGSLLRVEPADRVRLGALKVAGNPLTQGRAEAADPTAGIALRLVETRGERTSVTVTSPVLRFVDPAHADLLEQRGDSLPGDGELAAELTGYETATFVAKPELVVPNTAVRPGSSLAPDAEDAQPLSARYWLHNRGPAPLGGLPASVHVDPVQAEVEPGGRLTLTVSVASDRTDGDLHGTVRLVTPPHWVAEPAEFDVTLPPCGHVAAEVRVHAPPCRAGDPVPPPGRHPVRARLTLSGADLPPSWTQAVEDVAVLGVPEWEAGVFALEGVVDEADPVPGRLLRLVRGPEPVRVARGGRGRLAVVVGTDAHAPIAVEARLVSPWGTWEAVPSAALGVELPARGEAEIAFDVAPPRWAEPGTWWALVKVAGAGRLLYSPAVPLEVTE</sequence>
<reference evidence="6 7" key="1">
    <citation type="submission" date="2016-11" db="EMBL/GenBank/DDBJ databases">
        <authorList>
            <person name="Jaros S."/>
            <person name="Januszkiewicz K."/>
            <person name="Wedrychowicz H."/>
        </authorList>
    </citation>
    <scope>NUCLEOTIDE SEQUENCE [LARGE SCALE GENOMIC DNA]</scope>
    <source>
        <strain evidence="6 7">DSM 44523</strain>
    </source>
</reference>
<dbReference type="EMBL" id="FQVN01000001">
    <property type="protein sequence ID" value="SHE59307.1"/>
    <property type="molecule type" value="Genomic_DNA"/>
</dbReference>
<comment type="similarity">
    <text evidence="1">Belongs to the glycosyl hydrolase 38 family.</text>
</comment>
<dbReference type="InterPro" id="IPR037094">
    <property type="entry name" value="Glyco_hydro_38_cen_sf"/>
</dbReference>
<dbReference type="Gene3D" id="2.60.40.1180">
    <property type="entry name" value="Golgi alpha-mannosidase II"/>
    <property type="match status" value="1"/>
</dbReference>
<keyword evidence="7" id="KW-1185">Reference proteome</keyword>
<evidence type="ECO:0000256" key="1">
    <source>
        <dbReference type="ARBA" id="ARBA00009792"/>
    </source>
</evidence>
<dbReference type="Pfam" id="PF09261">
    <property type="entry name" value="Alpha-mann_mid"/>
    <property type="match status" value="1"/>
</dbReference>
<keyword evidence="2" id="KW-0479">Metal-binding</keyword>
<dbReference type="InterPro" id="IPR011013">
    <property type="entry name" value="Gal_mutarotase_sf_dom"/>
</dbReference>
<dbReference type="InterPro" id="IPR018905">
    <property type="entry name" value="A-galactase_NEW3"/>
</dbReference>
<accession>A0A1M4URN6</accession>
<gene>
    <name evidence="6" type="ORF">SAMN05444320_101521</name>
</gene>
<dbReference type="GO" id="GO:0004559">
    <property type="term" value="F:alpha-mannosidase activity"/>
    <property type="evidence" value="ECO:0007669"/>
    <property type="project" value="InterPro"/>
</dbReference>
<evidence type="ECO:0000256" key="4">
    <source>
        <dbReference type="ARBA" id="ARBA00023295"/>
    </source>
</evidence>
<dbReference type="Proteomes" id="UP000184501">
    <property type="component" value="Unassembled WGS sequence"/>
</dbReference>
<evidence type="ECO:0000259" key="5">
    <source>
        <dbReference type="SMART" id="SM00872"/>
    </source>
</evidence>
<dbReference type="Gene3D" id="3.20.110.10">
    <property type="entry name" value="Glycoside hydrolase 38, N terminal domain"/>
    <property type="match status" value="1"/>
</dbReference>
<organism evidence="6 7">
    <name type="scientific">Streptoalloteichus hindustanus</name>
    <dbReference type="NCBI Taxonomy" id="2017"/>
    <lineage>
        <taxon>Bacteria</taxon>
        <taxon>Bacillati</taxon>
        <taxon>Actinomycetota</taxon>
        <taxon>Actinomycetes</taxon>
        <taxon>Pseudonocardiales</taxon>
        <taxon>Pseudonocardiaceae</taxon>
        <taxon>Streptoalloteichus</taxon>
    </lineage>
</organism>
<dbReference type="InterPro" id="IPR015341">
    <property type="entry name" value="Glyco_hydro_38_cen"/>
</dbReference>
<dbReference type="OrthoDB" id="1049785at2"/>
<dbReference type="Gene3D" id="2.70.98.30">
    <property type="entry name" value="Golgi alpha-mannosidase II, domain 4"/>
    <property type="match status" value="2"/>
</dbReference>
<dbReference type="SUPFAM" id="SSF88713">
    <property type="entry name" value="Glycoside hydrolase/deacetylase"/>
    <property type="match status" value="1"/>
</dbReference>
<evidence type="ECO:0000313" key="6">
    <source>
        <dbReference type="EMBL" id="SHE59307.1"/>
    </source>
</evidence>
<name>A0A1M4URN6_STRHI</name>
<dbReference type="InterPro" id="IPR013780">
    <property type="entry name" value="Glyco_hydro_b"/>
</dbReference>
<evidence type="ECO:0000313" key="7">
    <source>
        <dbReference type="Proteomes" id="UP000184501"/>
    </source>
</evidence>
<dbReference type="PANTHER" id="PTHR46017:SF1">
    <property type="entry name" value="ALPHA-MANNOSIDASE 2C1"/>
    <property type="match status" value="1"/>
</dbReference>
<dbReference type="Gene3D" id="1.20.1270.50">
    <property type="entry name" value="Glycoside hydrolase family 38, central domain"/>
    <property type="match status" value="1"/>
</dbReference>
<dbReference type="GO" id="GO:0006013">
    <property type="term" value="P:mannose metabolic process"/>
    <property type="evidence" value="ECO:0007669"/>
    <property type="project" value="InterPro"/>
</dbReference>